<gene>
    <name evidence="1" type="ORF">COA96_01340</name>
</gene>
<dbReference type="EMBL" id="NVVJ01000003">
    <property type="protein sequence ID" value="PCJ28181.1"/>
    <property type="molecule type" value="Genomic_DNA"/>
</dbReference>
<dbReference type="InterPro" id="IPR011856">
    <property type="entry name" value="tRNA_endonuc-like_dom_sf"/>
</dbReference>
<reference evidence="2" key="1">
    <citation type="submission" date="2017-08" db="EMBL/GenBank/DDBJ databases">
        <title>A dynamic microbial community with high functional redundancy inhabits the cold, oxic subseafloor aquifer.</title>
        <authorList>
            <person name="Tully B.J."/>
            <person name="Wheat C.G."/>
            <person name="Glazer B.T."/>
            <person name="Huber J.A."/>
        </authorList>
    </citation>
    <scope>NUCLEOTIDE SEQUENCE [LARGE SCALE GENOMIC DNA]</scope>
</reference>
<accession>A0A2A5BA22</accession>
<evidence type="ECO:0000313" key="1">
    <source>
        <dbReference type="EMBL" id="PCJ28181.1"/>
    </source>
</evidence>
<protein>
    <recommendedName>
        <fullName evidence="3">DUF91 domain-containing protein</fullName>
    </recommendedName>
</protein>
<dbReference type="AlphaFoldDB" id="A0A2A5BA22"/>
<organism evidence="1 2">
    <name type="scientific">SAR86 cluster bacterium</name>
    <dbReference type="NCBI Taxonomy" id="2030880"/>
    <lineage>
        <taxon>Bacteria</taxon>
        <taxon>Pseudomonadati</taxon>
        <taxon>Pseudomonadota</taxon>
        <taxon>Gammaproteobacteria</taxon>
        <taxon>SAR86 cluster</taxon>
    </lineage>
</organism>
<dbReference type="Proteomes" id="UP000218327">
    <property type="component" value="Unassembled WGS sequence"/>
</dbReference>
<proteinExistence type="predicted"/>
<comment type="caution">
    <text evidence="1">The sequence shown here is derived from an EMBL/GenBank/DDBJ whole genome shotgun (WGS) entry which is preliminary data.</text>
</comment>
<dbReference type="GO" id="GO:0003676">
    <property type="term" value="F:nucleic acid binding"/>
    <property type="evidence" value="ECO:0007669"/>
    <property type="project" value="InterPro"/>
</dbReference>
<name>A0A2A5BA22_9GAMM</name>
<sequence length="239" mass="27127">MEQEFKNWLVSIGLAIAGAANSYSRAIPMLSEHYSQNTDSNVDIYSITDQNIISQIAHDYSQSGRFSEFGYEQHSRFRAAIKRYSEFFVQRHYTANEETDAQDIVEPETEPLQANFAYERDLQTTLCSQISELFPGYCIFGEANEGIEYLIDRKRIDVLLQHIESGALLAVELKSGIADFRVFGQISMYLGLLQRKFPDKSISGVIVAGVIDESLKYACLTTDKVNLKVYRMSLELENA</sequence>
<evidence type="ECO:0008006" key="3">
    <source>
        <dbReference type="Google" id="ProtNLM"/>
    </source>
</evidence>
<dbReference type="Gene3D" id="3.40.1350.10">
    <property type="match status" value="1"/>
</dbReference>
<evidence type="ECO:0000313" key="2">
    <source>
        <dbReference type="Proteomes" id="UP000218327"/>
    </source>
</evidence>